<sequence length="152" mass="16581">MSVDYADLSLVDDLGGADRRGDHDNLAVVHAAYRAFHDRDLAALLATMDPGIEWVHPDGLAPYGLGGTKLGHAGVREFLAKVPTVLGGMRLEPQEFVRSGDRVVVFGVRAVTSLSGRTETLSFVHSWTFRDGRAVRMEDIFDTVVFARLIDG</sequence>
<dbReference type="PANTHER" id="PTHR41252">
    <property type="entry name" value="BLR2505 PROTEIN"/>
    <property type="match status" value="1"/>
</dbReference>
<proteinExistence type="predicted"/>
<name>A0ABW1F8X3_9ACTN</name>
<dbReference type="Pfam" id="PF12680">
    <property type="entry name" value="SnoaL_2"/>
    <property type="match status" value="1"/>
</dbReference>
<feature type="domain" description="SnoaL-like" evidence="1">
    <location>
        <begin position="29"/>
        <end position="137"/>
    </location>
</feature>
<dbReference type="Proteomes" id="UP001596067">
    <property type="component" value="Unassembled WGS sequence"/>
</dbReference>
<dbReference type="InterPro" id="IPR037401">
    <property type="entry name" value="SnoaL-like"/>
</dbReference>
<dbReference type="PANTHER" id="PTHR41252:SF1">
    <property type="entry name" value="BLR2505 PROTEIN"/>
    <property type="match status" value="1"/>
</dbReference>
<dbReference type="RefSeq" id="WP_313762785.1">
    <property type="nucleotide sequence ID" value="NZ_BAAAVH010000059.1"/>
</dbReference>
<comment type="caution">
    <text evidence="2">The sequence shown here is derived from an EMBL/GenBank/DDBJ whole genome shotgun (WGS) entry which is preliminary data.</text>
</comment>
<dbReference type="InterPro" id="IPR032710">
    <property type="entry name" value="NTF2-like_dom_sf"/>
</dbReference>
<evidence type="ECO:0000313" key="2">
    <source>
        <dbReference type="EMBL" id="MFC5890882.1"/>
    </source>
</evidence>
<reference evidence="3" key="1">
    <citation type="journal article" date="2019" name="Int. J. Syst. Evol. Microbiol.">
        <title>The Global Catalogue of Microorganisms (GCM) 10K type strain sequencing project: providing services to taxonomists for standard genome sequencing and annotation.</title>
        <authorList>
            <consortium name="The Broad Institute Genomics Platform"/>
            <consortium name="The Broad Institute Genome Sequencing Center for Infectious Disease"/>
            <person name="Wu L."/>
            <person name="Ma J."/>
        </authorList>
    </citation>
    <scope>NUCLEOTIDE SEQUENCE [LARGE SCALE GENOMIC DNA]</scope>
    <source>
        <strain evidence="3">CGMCC 4.1469</strain>
    </source>
</reference>
<organism evidence="2 3">
    <name type="scientific">Kitasatospora aburaviensis</name>
    <dbReference type="NCBI Taxonomy" id="67265"/>
    <lineage>
        <taxon>Bacteria</taxon>
        <taxon>Bacillati</taxon>
        <taxon>Actinomycetota</taxon>
        <taxon>Actinomycetes</taxon>
        <taxon>Kitasatosporales</taxon>
        <taxon>Streptomycetaceae</taxon>
        <taxon>Kitasatospora</taxon>
    </lineage>
</organism>
<keyword evidence="3" id="KW-1185">Reference proteome</keyword>
<protein>
    <submittedName>
        <fullName evidence="2">Nuclear transport factor 2 family protein</fullName>
    </submittedName>
</protein>
<accession>A0ABW1F8X3</accession>
<evidence type="ECO:0000259" key="1">
    <source>
        <dbReference type="Pfam" id="PF12680"/>
    </source>
</evidence>
<evidence type="ECO:0000313" key="3">
    <source>
        <dbReference type="Proteomes" id="UP001596067"/>
    </source>
</evidence>
<gene>
    <name evidence="2" type="ORF">ACFP0N_38620</name>
</gene>
<dbReference type="EMBL" id="JBHSOD010000101">
    <property type="protein sequence ID" value="MFC5890882.1"/>
    <property type="molecule type" value="Genomic_DNA"/>
</dbReference>
<dbReference type="Gene3D" id="3.10.450.50">
    <property type="match status" value="1"/>
</dbReference>
<dbReference type="SUPFAM" id="SSF54427">
    <property type="entry name" value="NTF2-like"/>
    <property type="match status" value="1"/>
</dbReference>